<dbReference type="InterPro" id="IPR037682">
    <property type="entry name" value="TonB_C"/>
</dbReference>
<organism evidence="7 9">
    <name type="scientific">Kaistella antarctica</name>
    <dbReference type="NCBI Taxonomy" id="266748"/>
    <lineage>
        <taxon>Bacteria</taxon>
        <taxon>Pseudomonadati</taxon>
        <taxon>Bacteroidota</taxon>
        <taxon>Flavobacteriia</taxon>
        <taxon>Flavobacteriales</taxon>
        <taxon>Weeksellaceae</taxon>
        <taxon>Chryseobacterium group</taxon>
        <taxon>Kaistella</taxon>
    </lineage>
</organism>
<name>A0A448NTG6_9FLAO</name>
<dbReference type="PROSITE" id="PS52015">
    <property type="entry name" value="TONB_CTD"/>
    <property type="match status" value="1"/>
</dbReference>
<dbReference type="AlphaFoldDB" id="A0A448NTG6"/>
<keyword evidence="8" id="KW-1185">Reference proteome</keyword>
<evidence type="ECO:0000313" key="7">
    <source>
        <dbReference type="EMBL" id="VEI00754.1"/>
    </source>
</evidence>
<sequence>MKVFLFSFLMVSACFHSQFLESYPEDQVSYTGGDTAFYKDFHQILKDQNISPCENKEEMYELKLVVYEDATVKIVKEQNAEKLERNKCTYEIIKKVLPEMTGWNPAIYQDKKMPAVAEFPIYLNDLFDKFPNGYAASKYIKQPEFPGGLQKFRNKFTGAIRIPNLDHTNGEFTLRIAFEVNEQGQMENVRLLDKTGYDRFDASIIKGIQYMKYKWQPGSLHGIPIKTTLKVPIHFTFH</sequence>
<evidence type="ECO:0000259" key="5">
    <source>
        <dbReference type="PROSITE" id="PS52015"/>
    </source>
</evidence>
<dbReference type="GO" id="GO:0016020">
    <property type="term" value="C:membrane"/>
    <property type="evidence" value="ECO:0007669"/>
    <property type="project" value="UniProtKB-SubCell"/>
</dbReference>
<evidence type="ECO:0000313" key="9">
    <source>
        <dbReference type="Proteomes" id="UP000270036"/>
    </source>
</evidence>
<evidence type="ECO:0000256" key="2">
    <source>
        <dbReference type="ARBA" id="ARBA00022692"/>
    </source>
</evidence>
<reference evidence="7 9" key="2">
    <citation type="submission" date="2018-12" db="EMBL/GenBank/DDBJ databases">
        <authorList>
            <consortium name="Pathogen Informatics"/>
        </authorList>
    </citation>
    <scope>NUCLEOTIDE SEQUENCE [LARGE SCALE GENOMIC DNA]</scope>
    <source>
        <strain evidence="7 9">NCTC13489</strain>
    </source>
</reference>
<dbReference type="InterPro" id="IPR006260">
    <property type="entry name" value="TonB/TolA_C"/>
</dbReference>
<dbReference type="EMBL" id="JPEP01000002">
    <property type="protein sequence ID" value="KEY18162.1"/>
    <property type="molecule type" value="Genomic_DNA"/>
</dbReference>
<evidence type="ECO:0000256" key="4">
    <source>
        <dbReference type="ARBA" id="ARBA00023136"/>
    </source>
</evidence>
<proteinExistence type="predicted"/>
<protein>
    <submittedName>
        <fullName evidence="7">TonB family C-terminal domain</fullName>
    </submittedName>
</protein>
<gene>
    <name evidence="6" type="ORF">HY04_06470</name>
    <name evidence="7" type="ORF">NCTC13489_02306</name>
</gene>
<accession>A0A448NTG6</accession>
<evidence type="ECO:0000256" key="1">
    <source>
        <dbReference type="ARBA" id="ARBA00004167"/>
    </source>
</evidence>
<evidence type="ECO:0000313" key="8">
    <source>
        <dbReference type="Proteomes" id="UP000028349"/>
    </source>
</evidence>
<dbReference type="STRING" id="266748.HY04_06470"/>
<evidence type="ECO:0000313" key="6">
    <source>
        <dbReference type="EMBL" id="KEY18162.1"/>
    </source>
</evidence>
<dbReference type="RefSeq" id="WP_034718306.1">
    <property type="nucleotide sequence ID" value="NZ_FOIX01000001.1"/>
</dbReference>
<dbReference type="SUPFAM" id="SSF74653">
    <property type="entry name" value="TolA/TonB C-terminal domain"/>
    <property type="match status" value="1"/>
</dbReference>
<dbReference type="EMBL" id="LR134441">
    <property type="protein sequence ID" value="VEI00754.1"/>
    <property type="molecule type" value="Genomic_DNA"/>
</dbReference>
<reference evidence="6 8" key="1">
    <citation type="submission" date="2014-07" db="EMBL/GenBank/DDBJ databases">
        <authorList>
            <person name="Pisani N.G."/>
            <person name="Newman J.D."/>
        </authorList>
    </citation>
    <scope>NUCLEOTIDE SEQUENCE [LARGE SCALE GENOMIC DNA]</scope>
    <source>
        <strain evidence="6 8">LMG 24720</strain>
    </source>
</reference>
<dbReference type="Proteomes" id="UP000270036">
    <property type="component" value="Chromosome"/>
</dbReference>
<dbReference type="GO" id="GO:0055085">
    <property type="term" value="P:transmembrane transport"/>
    <property type="evidence" value="ECO:0007669"/>
    <property type="project" value="InterPro"/>
</dbReference>
<keyword evidence="2" id="KW-0812">Transmembrane</keyword>
<dbReference type="Gene3D" id="3.30.1150.10">
    <property type="match status" value="1"/>
</dbReference>
<comment type="subcellular location">
    <subcellularLocation>
        <location evidence="1">Membrane</location>
        <topology evidence="1">Single-pass membrane protein</topology>
    </subcellularLocation>
</comment>
<feature type="domain" description="TonB C-terminal" evidence="5">
    <location>
        <begin position="147"/>
        <end position="238"/>
    </location>
</feature>
<evidence type="ECO:0000256" key="3">
    <source>
        <dbReference type="ARBA" id="ARBA00022989"/>
    </source>
</evidence>
<dbReference type="Proteomes" id="UP000028349">
    <property type="component" value="Unassembled WGS sequence"/>
</dbReference>
<dbReference type="KEGG" id="cant:NCTC13489_02306"/>
<dbReference type="NCBIfam" id="TIGR01352">
    <property type="entry name" value="tonB_Cterm"/>
    <property type="match status" value="1"/>
</dbReference>
<keyword evidence="4" id="KW-0472">Membrane</keyword>
<dbReference type="OrthoDB" id="1265378at2"/>
<dbReference type="Pfam" id="PF03544">
    <property type="entry name" value="TonB_C"/>
    <property type="match status" value="1"/>
</dbReference>
<keyword evidence="3" id="KW-1133">Transmembrane helix</keyword>